<feature type="transmembrane region" description="Helical" evidence="1">
    <location>
        <begin position="37"/>
        <end position="59"/>
    </location>
</feature>
<feature type="transmembrane region" description="Helical" evidence="1">
    <location>
        <begin position="132"/>
        <end position="150"/>
    </location>
</feature>
<keyword evidence="1" id="KW-0472">Membrane</keyword>
<sequence length="296" mass="32544">MEKYGLTVLIGLAFGTLARLYMLRIDYRQYPSYPHGAVTHISLGFIAAALGSVAIPALAEKEFTAVTFLALAAQQFREIRNMEREMLTQLEEAALVRRGLDYIEGIARVFEARNYLVMVTALATSSANYFAGWPYAVLTGLICIFLNTFVMRGRMIGDIAEVVPARLHFEGAFLKVDHIVIMNVGLKASREKILAEGLGVLIKPKDDNARATLHNAGQRQAILHVAASLLGTKREVGEQEWTPLVRKDIDTGALGLFILPVEKDMECLIEAIKKVPVLESAKTRPLSSKAGRCAAD</sequence>
<organism evidence="2 3">
    <name type="scientific">Calderihabitans maritimus</name>
    <dbReference type="NCBI Taxonomy" id="1246530"/>
    <lineage>
        <taxon>Bacteria</taxon>
        <taxon>Bacillati</taxon>
        <taxon>Bacillota</taxon>
        <taxon>Clostridia</taxon>
        <taxon>Neomoorellales</taxon>
        <taxon>Calderihabitantaceae</taxon>
        <taxon>Calderihabitans</taxon>
    </lineage>
</organism>
<protein>
    <submittedName>
        <fullName evidence="2">Sporulation protein SeaA</fullName>
    </submittedName>
</protein>
<dbReference type="AlphaFoldDB" id="A0A1Z5HUP1"/>
<evidence type="ECO:0000256" key="1">
    <source>
        <dbReference type="SAM" id="Phobius"/>
    </source>
</evidence>
<keyword evidence="1" id="KW-1133">Transmembrane helix</keyword>
<dbReference type="InterPro" id="IPR025918">
    <property type="entry name" value="YIEGIA"/>
</dbReference>
<evidence type="ECO:0000313" key="2">
    <source>
        <dbReference type="EMBL" id="GAW93232.1"/>
    </source>
</evidence>
<dbReference type="RefSeq" id="WP_088554416.1">
    <property type="nucleotide sequence ID" value="NZ_BDGJ01000125.1"/>
</dbReference>
<dbReference type="Pfam" id="PF14045">
    <property type="entry name" value="YIEGIA"/>
    <property type="match status" value="1"/>
</dbReference>
<accession>A0A1Z5HUP1</accession>
<keyword evidence="3" id="KW-1185">Reference proteome</keyword>
<name>A0A1Z5HUP1_9FIRM</name>
<proteinExistence type="predicted"/>
<gene>
    <name evidence="2" type="ORF">KKC1_23710</name>
</gene>
<keyword evidence="1" id="KW-0812">Transmembrane</keyword>
<reference evidence="3" key="1">
    <citation type="journal article" date="2017" name="Appl. Environ. Microbiol.">
        <title>Genomic Analysis of Calderihabitans maritimus KKC1, a Thermophilic, Hydrogenogenic, Carboxydotrophic Bacterium Isolated from Marine Sediment.</title>
        <authorList>
            <person name="Omae K."/>
            <person name="Yoneda Y."/>
            <person name="Fukuyama Y."/>
            <person name="Yoshida T."/>
            <person name="Sako Y."/>
        </authorList>
    </citation>
    <scope>NUCLEOTIDE SEQUENCE [LARGE SCALE GENOMIC DNA]</scope>
    <source>
        <strain evidence="3">KKC1</strain>
    </source>
</reference>
<feature type="transmembrane region" description="Helical" evidence="1">
    <location>
        <begin position="6"/>
        <end position="25"/>
    </location>
</feature>
<dbReference type="OrthoDB" id="1846546at2"/>
<dbReference type="EMBL" id="BDGJ01000125">
    <property type="protein sequence ID" value="GAW93232.1"/>
    <property type="molecule type" value="Genomic_DNA"/>
</dbReference>
<evidence type="ECO:0000313" key="3">
    <source>
        <dbReference type="Proteomes" id="UP000197032"/>
    </source>
</evidence>
<dbReference type="Proteomes" id="UP000197032">
    <property type="component" value="Unassembled WGS sequence"/>
</dbReference>
<comment type="caution">
    <text evidence="2">The sequence shown here is derived from an EMBL/GenBank/DDBJ whole genome shotgun (WGS) entry which is preliminary data.</text>
</comment>